<dbReference type="NCBIfam" id="TIGR00756">
    <property type="entry name" value="PPR"/>
    <property type="match status" value="5"/>
</dbReference>
<keyword evidence="2" id="KW-0809">Transit peptide</keyword>
<feature type="repeat" description="PPR" evidence="3">
    <location>
        <begin position="419"/>
        <end position="453"/>
    </location>
</feature>
<feature type="repeat" description="PPR" evidence="3">
    <location>
        <begin position="352"/>
        <end position="386"/>
    </location>
</feature>
<feature type="chain" id="PRO_5023885839" description="Pentacotripeptide-repeat region of PRORP domain-containing protein" evidence="4">
    <location>
        <begin position="31"/>
        <end position="561"/>
    </location>
</feature>
<protein>
    <recommendedName>
        <fullName evidence="7">Pentacotripeptide-repeat region of PRORP domain-containing protein</fullName>
    </recommendedName>
</protein>
<sequence length="561" mass="61640">MSGVEGMVSLFGRWSLLCMVPPSSVTRCLAAAPVTASSPPSCGCNKLTSFLSAVSSLAASSTPSLHAGAVPAAPTPAANNALMSAYYRAGRPGEVLRLFRSLPFPPTAPLFTTLISSLADSGLHLAARAAFASLLVSGLLPTASACTALLKSHGAASPESVLDYIFVIMPAAGCSPDAAACNCIISMLCYYQHMKEAWGFLDYMTQLGIRPTVRSYTTILRSYCKHGRVLEAVRFFGYMIEQGCQPDAISYSVLIEGLCSVGEFDMVETMLVESEVKGWTPNAVTFNIYMSALRRMGRLDEAFRQFDVMRSRGLFPTVETVNIVFDCLCQDSMFSEAVYLLEHSEELGWDADLFCYNTLMSRLYDAGDCAGVLKMLVVLLKKGIEPDNISFTIAIRSLCRAGKLRVAKMLMDNKGIEYDVKAFNTLIHGFCRAGDLRGVILTYDDMISRNVFPNDFTNAMVIESFCKESKFDMAITFLLELHKDPRDGFVHAHLIRLNYWLVKAKRFGNLLNLLKKILSKGFVLDVCIFNSLIALCCCEGYCKHGNLFEVSHILNSMLGMR</sequence>
<feature type="repeat" description="PPR" evidence="3">
    <location>
        <begin position="212"/>
        <end position="246"/>
    </location>
</feature>
<feature type="repeat" description="PPR" evidence="3">
    <location>
        <begin position="282"/>
        <end position="316"/>
    </location>
</feature>
<dbReference type="Gramene" id="TVU20902">
    <property type="protein sequence ID" value="TVU20902"/>
    <property type="gene ID" value="EJB05_30504"/>
</dbReference>
<keyword evidence="1" id="KW-0677">Repeat</keyword>
<evidence type="ECO:0000256" key="2">
    <source>
        <dbReference type="ARBA" id="ARBA00022946"/>
    </source>
</evidence>
<evidence type="ECO:0000256" key="4">
    <source>
        <dbReference type="SAM" id="SignalP"/>
    </source>
</evidence>
<dbReference type="PANTHER" id="PTHR47933">
    <property type="entry name" value="PENTATRICOPEPTIDE REPEAT-CONTAINING PROTEIN 1, MITOCHONDRIAL"/>
    <property type="match status" value="1"/>
</dbReference>
<dbReference type="InterPro" id="IPR002885">
    <property type="entry name" value="PPR_rpt"/>
</dbReference>
<dbReference type="EMBL" id="RWGY01000026">
    <property type="protein sequence ID" value="TVU20902.1"/>
    <property type="molecule type" value="Genomic_DNA"/>
</dbReference>
<evidence type="ECO:0000256" key="3">
    <source>
        <dbReference type="PROSITE-ProRule" id="PRU00708"/>
    </source>
</evidence>
<keyword evidence="4" id="KW-0732">Signal</keyword>
<name>A0A5J9UB26_9POAL</name>
<evidence type="ECO:0000313" key="5">
    <source>
        <dbReference type="EMBL" id="TVU20902.1"/>
    </source>
</evidence>
<dbReference type="AlphaFoldDB" id="A0A5J9UB26"/>
<dbReference type="PANTHER" id="PTHR47933:SF11">
    <property type="entry name" value="PENTATRICOPEPTIDE REPEAT-CONTAINING PROTEIN 2"/>
    <property type="match status" value="1"/>
</dbReference>
<organism evidence="5 6">
    <name type="scientific">Eragrostis curvula</name>
    <name type="common">weeping love grass</name>
    <dbReference type="NCBI Taxonomy" id="38414"/>
    <lineage>
        <taxon>Eukaryota</taxon>
        <taxon>Viridiplantae</taxon>
        <taxon>Streptophyta</taxon>
        <taxon>Embryophyta</taxon>
        <taxon>Tracheophyta</taxon>
        <taxon>Spermatophyta</taxon>
        <taxon>Magnoliopsida</taxon>
        <taxon>Liliopsida</taxon>
        <taxon>Poales</taxon>
        <taxon>Poaceae</taxon>
        <taxon>PACMAD clade</taxon>
        <taxon>Chloridoideae</taxon>
        <taxon>Eragrostideae</taxon>
        <taxon>Eragrostidinae</taxon>
        <taxon>Eragrostis</taxon>
    </lineage>
</organism>
<evidence type="ECO:0000256" key="1">
    <source>
        <dbReference type="ARBA" id="ARBA00022737"/>
    </source>
</evidence>
<dbReference type="Proteomes" id="UP000324897">
    <property type="component" value="Unassembled WGS sequence"/>
</dbReference>
<gene>
    <name evidence="5" type="ORF">EJB05_30504</name>
</gene>
<feature type="signal peptide" evidence="4">
    <location>
        <begin position="1"/>
        <end position="30"/>
    </location>
</feature>
<dbReference type="Gene3D" id="1.25.40.10">
    <property type="entry name" value="Tetratricopeptide repeat domain"/>
    <property type="match status" value="4"/>
</dbReference>
<dbReference type="OrthoDB" id="185373at2759"/>
<evidence type="ECO:0008006" key="7">
    <source>
        <dbReference type="Google" id="ProtNLM"/>
    </source>
</evidence>
<dbReference type="PROSITE" id="PS51375">
    <property type="entry name" value="PPR"/>
    <property type="match status" value="6"/>
</dbReference>
<dbReference type="InterPro" id="IPR011990">
    <property type="entry name" value="TPR-like_helical_dom_sf"/>
</dbReference>
<proteinExistence type="predicted"/>
<feature type="repeat" description="PPR" evidence="3">
    <location>
        <begin position="247"/>
        <end position="281"/>
    </location>
</feature>
<dbReference type="InterPro" id="IPR051240">
    <property type="entry name" value="Mito_RNA-Proc/Resp"/>
</dbReference>
<comment type="caution">
    <text evidence="5">The sequence shown here is derived from an EMBL/GenBank/DDBJ whole genome shotgun (WGS) entry which is preliminary data.</text>
</comment>
<reference evidence="5 6" key="1">
    <citation type="journal article" date="2019" name="Sci. Rep.">
        <title>A high-quality genome of Eragrostis curvula grass provides insights into Poaceae evolution and supports new strategies to enhance forage quality.</title>
        <authorList>
            <person name="Carballo J."/>
            <person name="Santos B.A.C.M."/>
            <person name="Zappacosta D."/>
            <person name="Garbus I."/>
            <person name="Selva J.P."/>
            <person name="Gallo C.A."/>
            <person name="Diaz A."/>
            <person name="Albertini E."/>
            <person name="Caccamo M."/>
            <person name="Echenique V."/>
        </authorList>
    </citation>
    <scope>NUCLEOTIDE SEQUENCE [LARGE SCALE GENOMIC DNA]</scope>
    <source>
        <strain evidence="6">cv. Victoria</strain>
        <tissue evidence="5">Leaf</tissue>
    </source>
</reference>
<feature type="repeat" description="PPR" evidence="3">
    <location>
        <begin position="177"/>
        <end position="211"/>
    </location>
</feature>
<evidence type="ECO:0000313" key="6">
    <source>
        <dbReference type="Proteomes" id="UP000324897"/>
    </source>
</evidence>
<accession>A0A5J9UB26</accession>
<dbReference type="GO" id="GO:0003729">
    <property type="term" value="F:mRNA binding"/>
    <property type="evidence" value="ECO:0007669"/>
    <property type="project" value="TreeGrafter"/>
</dbReference>
<feature type="non-terminal residue" evidence="5">
    <location>
        <position position="1"/>
    </location>
</feature>
<keyword evidence="6" id="KW-1185">Reference proteome</keyword>
<dbReference type="Pfam" id="PF13041">
    <property type="entry name" value="PPR_2"/>
    <property type="match status" value="4"/>
</dbReference>
<dbReference type="Pfam" id="PF01535">
    <property type="entry name" value="PPR"/>
    <property type="match status" value="2"/>
</dbReference>